<evidence type="ECO:0000256" key="5">
    <source>
        <dbReference type="ARBA" id="ARBA00022729"/>
    </source>
</evidence>
<proteinExistence type="inferred from homology"/>
<feature type="transmembrane region" description="Helical" evidence="12">
    <location>
        <begin position="811"/>
        <end position="832"/>
    </location>
</feature>
<evidence type="ECO:0000259" key="13">
    <source>
        <dbReference type="PROSITE" id="PS50259"/>
    </source>
</evidence>
<dbReference type="PRINTS" id="PR00248">
    <property type="entry name" value="GPCRMGR"/>
</dbReference>
<dbReference type="SUPFAM" id="SSF53822">
    <property type="entry name" value="Periplasmic binding protein-like I"/>
    <property type="match status" value="1"/>
</dbReference>
<keyword evidence="6 12" id="KW-1133">Transmembrane helix</keyword>
<dbReference type="KEGG" id="emc:129339850"/>
<accession>A0AA97LBY5</accession>
<dbReference type="InterPro" id="IPR001828">
    <property type="entry name" value="ANF_lig-bd_rcpt"/>
</dbReference>
<feature type="transmembrane region" description="Helical" evidence="12">
    <location>
        <begin position="585"/>
        <end position="605"/>
    </location>
</feature>
<dbReference type="CDD" id="cd15283">
    <property type="entry name" value="7tmC_V2R_pheromone"/>
    <property type="match status" value="1"/>
</dbReference>
<evidence type="ECO:0000313" key="14">
    <source>
        <dbReference type="Proteomes" id="UP001190640"/>
    </source>
</evidence>
<keyword evidence="5" id="KW-0732">Signal</keyword>
<dbReference type="Pfam" id="PF01094">
    <property type="entry name" value="ANF_receptor"/>
    <property type="match status" value="1"/>
</dbReference>
<feature type="transmembrane region" description="Helical" evidence="12">
    <location>
        <begin position="700"/>
        <end position="718"/>
    </location>
</feature>
<dbReference type="InterPro" id="IPR000337">
    <property type="entry name" value="GPCR_3"/>
</dbReference>
<evidence type="ECO:0000256" key="9">
    <source>
        <dbReference type="ARBA" id="ARBA00023170"/>
    </source>
</evidence>
<dbReference type="InterPro" id="IPR028082">
    <property type="entry name" value="Peripla_BP_I"/>
</dbReference>
<dbReference type="InterPro" id="IPR017979">
    <property type="entry name" value="GPCR_3_CS"/>
</dbReference>
<organism evidence="14 15">
    <name type="scientific">Eublepharis macularius</name>
    <name type="common">Leopard gecko</name>
    <name type="synonym">Cyrtodactylus macularius</name>
    <dbReference type="NCBI Taxonomy" id="481883"/>
    <lineage>
        <taxon>Eukaryota</taxon>
        <taxon>Metazoa</taxon>
        <taxon>Chordata</taxon>
        <taxon>Craniata</taxon>
        <taxon>Vertebrata</taxon>
        <taxon>Euteleostomi</taxon>
        <taxon>Lepidosauria</taxon>
        <taxon>Squamata</taxon>
        <taxon>Bifurcata</taxon>
        <taxon>Gekkota</taxon>
        <taxon>Eublepharidae</taxon>
        <taxon>Eublepharinae</taxon>
        <taxon>Eublepharis</taxon>
    </lineage>
</organism>
<dbReference type="Gene3D" id="2.10.50.30">
    <property type="entry name" value="GPCR, family 3, nine cysteines domain"/>
    <property type="match status" value="1"/>
</dbReference>
<keyword evidence="8 12" id="KW-0472">Membrane</keyword>
<dbReference type="PANTHER" id="PTHR24061:SF599">
    <property type="entry name" value="G-PROTEIN COUPLED RECEPTORS FAMILY 3 PROFILE DOMAIN-CONTAINING PROTEIN"/>
    <property type="match status" value="1"/>
</dbReference>
<gene>
    <name evidence="15" type="primary">LOC129339850</name>
</gene>
<dbReference type="GeneID" id="129339850"/>
<evidence type="ECO:0000256" key="1">
    <source>
        <dbReference type="ARBA" id="ARBA00004651"/>
    </source>
</evidence>
<evidence type="ECO:0000256" key="8">
    <source>
        <dbReference type="ARBA" id="ARBA00023136"/>
    </source>
</evidence>
<evidence type="ECO:0000313" key="15">
    <source>
        <dbReference type="RefSeq" id="XP_054850400.1"/>
    </source>
</evidence>
<dbReference type="Gene3D" id="3.40.50.2300">
    <property type="match status" value="2"/>
</dbReference>
<dbReference type="Pfam" id="PF00003">
    <property type="entry name" value="7tm_3"/>
    <property type="match status" value="1"/>
</dbReference>
<dbReference type="GO" id="GO:0004930">
    <property type="term" value="F:G protein-coupled receptor activity"/>
    <property type="evidence" value="ECO:0007669"/>
    <property type="project" value="UniProtKB-KW"/>
</dbReference>
<evidence type="ECO:0000256" key="4">
    <source>
        <dbReference type="ARBA" id="ARBA00022692"/>
    </source>
</evidence>
<feature type="domain" description="G-protein coupled receptors family 3 profile" evidence="13">
    <location>
        <begin position="585"/>
        <end position="849"/>
    </location>
</feature>
<feature type="transmembrane region" description="Helical" evidence="12">
    <location>
        <begin position="779"/>
        <end position="799"/>
    </location>
</feature>
<keyword evidence="4 12" id="KW-0812">Transmembrane</keyword>
<dbReference type="PRINTS" id="PR01535">
    <property type="entry name" value="VOMERONASL2R"/>
</dbReference>
<dbReference type="InterPro" id="IPR000068">
    <property type="entry name" value="GPCR_3_Ca_sens_rcpt-rel"/>
</dbReference>
<evidence type="ECO:0000256" key="3">
    <source>
        <dbReference type="ARBA" id="ARBA00022475"/>
    </source>
</evidence>
<keyword evidence="3" id="KW-1003">Cell membrane</keyword>
<protein>
    <submittedName>
        <fullName evidence="15">Vomeronasal type-2 receptor 26-like</fullName>
    </submittedName>
</protein>
<dbReference type="PROSITE" id="PS50259">
    <property type="entry name" value="G_PROTEIN_RECEP_F3_4"/>
    <property type="match status" value="1"/>
</dbReference>
<dbReference type="PROSITE" id="PS00981">
    <property type="entry name" value="G_PROTEIN_RECEP_F3_3"/>
    <property type="match status" value="1"/>
</dbReference>
<evidence type="ECO:0000256" key="12">
    <source>
        <dbReference type="SAM" id="Phobius"/>
    </source>
</evidence>
<sequence length="850" mass="96834">MDPLPVPHEWYQPGDFLIGGVLTQIGYHLHEIDFSRHPSEELYKDPYMLTKFHQHVLAMVFAINEINKNPQILPNITLGFHIYDSYHDMRMTYRTTFDLLYKLHRYFPNYQCCSHKSLTAVIGSLSSDTSFLMADILSVYKIPQITCGLFVPEEREVKQSSSIYFIGPSEEYLNKGVIWLLLHFHWMWVGLFLVDDDNGERFLNVLEPLLSQNGICLALIQKIPSKYNWNDMDYVTDVFLTTYLPFRESTANTFIFYGDSVALTILNTLIFLGNPSYKENASLRKVWIMTSQIDFALSSLQRAWDFEFFHGTISFSIPSIEPQGFQNFLQDIKPYKKQGDGFLKEFWEQAFDCFYPNSQELVDISDTCTGEERLESLPGSLFEMCMTAHSYSIYNAVYGIAHAIHVLYLFRSNDKAMDGNQRVELEDLQPWQIHSFLQGIIFNNSAGERLSFNDKREKGDGFDIMNLVTFPNKSFHRLKIGTVNPDAPEGQEFIIHENMIVWQSIFNQVVPLSVCNDPCNPGYRKKKKEGEKFCCYSCAPCPEGKISSRKDADDCIKCQNDQYPTKDQDGCIPKKISFLSFEEPLGISLVSIAISLALITAVVLCTFIKHKDTPIVKANNRDITYILLITLLLCFLSSLLFLGHPKKVTCFLRQSAFSIIFSVAVSCVLAKTITVVVAFMATRPGSSTRKWVGKRLANSVVLSCSFVQAGICVVWLATSPPFPDLDSLSLTEEIVAECNEGSVLMFYIVLGYLGLLSIISLAVAFLARKLPDSFNEAKFITFSMLIFCSVWLSFVPTYVSIKGKYMVAVEIFSILMSSAGLLSCIFSPKYYLIVLRPELNRREELIRRKK</sequence>
<evidence type="ECO:0000256" key="6">
    <source>
        <dbReference type="ARBA" id="ARBA00022989"/>
    </source>
</evidence>
<evidence type="ECO:0000256" key="10">
    <source>
        <dbReference type="ARBA" id="ARBA00023180"/>
    </source>
</evidence>
<dbReference type="InterPro" id="IPR004073">
    <property type="entry name" value="GPCR_3_vmron_rcpt_2"/>
</dbReference>
<dbReference type="FunFam" id="3.40.50.2300:FF:000024">
    <property type="entry name" value="Vomeronasal 2, receptor 73"/>
    <property type="match status" value="1"/>
</dbReference>
<keyword evidence="7" id="KW-0297">G-protein coupled receptor</keyword>
<dbReference type="AlphaFoldDB" id="A0AA97LBY5"/>
<dbReference type="Proteomes" id="UP001190640">
    <property type="component" value="Chromosome 12"/>
</dbReference>
<dbReference type="InterPro" id="IPR017978">
    <property type="entry name" value="GPCR_3_C"/>
</dbReference>
<feature type="transmembrane region" description="Helical" evidence="12">
    <location>
        <begin position="656"/>
        <end position="679"/>
    </location>
</feature>
<dbReference type="RefSeq" id="XP_054850400.1">
    <property type="nucleotide sequence ID" value="XM_054994425.1"/>
</dbReference>
<reference evidence="15" key="1">
    <citation type="submission" date="2025-08" db="UniProtKB">
        <authorList>
            <consortium name="RefSeq"/>
        </authorList>
    </citation>
    <scope>IDENTIFICATION</scope>
    <source>
        <tissue evidence="15">Blood</tissue>
    </source>
</reference>
<comment type="subcellular location">
    <subcellularLocation>
        <location evidence="1">Cell membrane</location>
        <topology evidence="1">Multi-pass membrane protein</topology>
    </subcellularLocation>
</comment>
<comment type="similarity">
    <text evidence="2">Belongs to the G-protein coupled receptor 3 family.</text>
</comment>
<dbReference type="FunFam" id="2.10.50.30:FF:000002">
    <property type="entry name" value="Vomeronasal 2 receptor, h1"/>
    <property type="match status" value="1"/>
</dbReference>
<dbReference type="GO" id="GO:0005886">
    <property type="term" value="C:plasma membrane"/>
    <property type="evidence" value="ECO:0007669"/>
    <property type="project" value="UniProtKB-SubCell"/>
</dbReference>
<evidence type="ECO:0000256" key="2">
    <source>
        <dbReference type="ARBA" id="ARBA00007242"/>
    </source>
</evidence>
<dbReference type="InterPro" id="IPR011500">
    <property type="entry name" value="GPCR_3_9-Cys_dom"/>
</dbReference>
<keyword evidence="10" id="KW-0325">Glycoprotein</keyword>
<dbReference type="Pfam" id="PF07562">
    <property type="entry name" value="NCD3G"/>
    <property type="match status" value="1"/>
</dbReference>
<evidence type="ECO:0000256" key="7">
    <source>
        <dbReference type="ARBA" id="ARBA00023040"/>
    </source>
</evidence>
<name>A0AA97LBY5_EUBMA</name>
<dbReference type="PANTHER" id="PTHR24061">
    <property type="entry name" value="CALCIUM-SENSING RECEPTOR-RELATED"/>
    <property type="match status" value="1"/>
</dbReference>
<keyword evidence="9" id="KW-0675">Receptor</keyword>
<dbReference type="InterPro" id="IPR038550">
    <property type="entry name" value="GPCR_3_9-Cys_sf"/>
</dbReference>
<feature type="transmembrane region" description="Helical" evidence="12">
    <location>
        <begin position="744"/>
        <end position="767"/>
    </location>
</feature>
<keyword evidence="14" id="KW-1185">Reference proteome</keyword>
<keyword evidence="11" id="KW-0807">Transducer</keyword>
<evidence type="ECO:0000256" key="11">
    <source>
        <dbReference type="ARBA" id="ARBA00023224"/>
    </source>
</evidence>
<feature type="transmembrane region" description="Helical" evidence="12">
    <location>
        <begin position="625"/>
        <end position="644"/>
    </location>
</feature>